<name>A0A916YMA5_9BACL</name>
<dbReference type="InterPro" id="IPR009057">
    <property type="entry name" value="Homeodomain-like_sf"/>
</dbReference>
<dbReference type="InterPro" id="IPR018060">
    <property type="entry name" value="HTH_AraC"/>
</dbReference>
<evidence type="ECO:0000313" key="5">
    <source>
        <dbReference type="EMBL" id="GGD52414.1"/>
    </source>
</evidence>
<dbReference type="Gene3D" id="2.60.120.10">
    <property type="entry name" value="Jelly Rolls"/>
    <property type="match status" value="1"/>
</dbReference>
<dbReference type="PANTHER" id="PTHR43280">
    <property type="entry name" value="ARAC-FAMILY TRANSCRIPTIONAL REGULATOR"/>
    <property type="match status" value="1"/>
</dbReference>
<dbReference type="InterPro" id="IPR018062">
    <property type="entry name" value="HTH_AraC-typ_CS"/>
</dbReference>
<dbReference type="SUPFAM" id="SSF51215">
    <property type="entry name" value="Regulatory protein AraC"/>
    <property type="match status" value="1"/>
</dbReference>
<keyword evidence="1" id="KW-0805">Transcription regulation</keyword>
<feature type="domain" description="HTH araC/xylS-type" evidence="4">
    <location>
        <begin position="193"/>
        <end position="291"/>
    </location>
</feature>
<dbReference type="RefSeq" id="WP_188989206.1">
    <property type="nucleotide sequence ID" value="NZ_BMHP01000001.1"/>
</dbReference>
<dbReference type="InterPro" id="IPR014710">
    <property type="entry name" value="RmlC-like_jellyroll"/>
</dbReference>
<organism evidence="5 6">
    <name type="scientific">Paenibacillus nasutitermitis</name>
    <dbReference type="NCBI Taxonomy" id="1652958"/>
    <lineage>
        <taxon>Bacteria</taxon>
        <taxon>Bacillati</taxon>
        <taxon>Bacillota</taxon>
        <taxon>Bacilli</taxon>
        <taxon>Bacillales</taxon>
        <taxon>Paenibacillaceae</taxon>
        <taxon>Paenibacillus</taxon>
    </lineage>
</organism>
<dbReference type="Pfam" id="PF02311">
    <property type="entry name" value="AraC_binding"/>
    <property type="match status" value="1"/>
</dbReference>
<dbReference type="SMART" id="SM00342">
    <property type="entry name" value="HTH_ARAC"/>
    <property type="match status" value="1"/>
</dbReference>
<sequence length="303" mass="35197">MVAFPKYQDVLNERKIGKGELPFVLVSSLHPPQKHFPLHFHEFAELSITYKGNGKKVVNNVECTLEPGTLTLILPNQFHESYNGSNMQLLAYTCMFEMNILQSTDCGSLLNTYMADNDNETPIHCRLNDEDYSSVLRLMEDMMAEYVNVRLGRNEMLRSKLIEVIILMMRNLNHQLPPPHIGPRIHDRKNRIQDVLQYIHLHFMQPLSLNMIADHFNLQPTPISRMFKKKTGQSVSDYLQILRINRAASLLCTTEMNITDVAYEVGYENYRTFSRAFRLMKGITPTEFRQLQESKINRISSQQ</sequence>
<evidence type="ECO:0000256" key="3">
    <source>
        <dbReference type="ARBA" id="ARBA00023163"/>
    </source>
</evidence>
<keyword evidence="2" id="KW-0238">DNA-binding</keyword>
<gene>
    <name evidence="5" type="ORF">GCM10010911_07440</name>
</gene>
<dbReference type="Proteomes" id="UP000612456">
    <property type="component" value="Unassembled WGS sequence"/>
</dbReference>
<dbReference type="Pfam" id="PF12833">
    <property type="entry name" value="HTH_18"/>
    <property type="match status" value="1"/>
</dbReference>
<protein>
    <recommendedName>
        <fullName evidence="4">HTH araC/xylS-type domain-containing protein</fullName>
    </recommendedName>
</protein>
<keyword evidence="3" id="KW-0804">Transcription</keyword>
<evidence type="ECO:0000256" key="2">
    <source>
        <dbReference type="ARBA" id="ARBA00023125"/>
    </source>
</evidence>
<dbReference type="EMBL" id="BMHP01000001">
    <property type="protein sequence ID" value="GGD52414.1"/>
    <property type="molecule type" value="Genomic_DNA"/>
</dbReference>
<dbReference type="InterPro" id="IPR020449">
    <property type="entry name" value="Tscrpt_reg_AraC-type_HTH"/>
</dbReference>
<dbReference type="PRINTS" id="PR00032">
    <property type="entry name" value="HTHARAC"/>
</dbReference>
<evidence type="ECO:0000259" key="4">
    <source>
        <dbReference type="PROSITE" id="PS01124"/>
    </source>
</evidence>
<keyword evidence="6" id="KW-1185">Reference proteome</keyword>
<dbReference type="InterPro" id="IPR037923">
    <property type="entry name" value="HTH-like"/>
</dbReference>
<evidence type="ECO:0000313" key="6">
    <source>
        <dbReference type="Proteomes" id="UP000612456"/>
    </source>
</evidence>
<comment type="caution">
    <text evidence="5">The sequence shown here is derived from an EMBL/GenBank/DDBJ whole genome shotgun (WGS) entry which is preliminary data.</text>
</comment>
<evidence type="ECO:0000256" key="1">
    <source>
        <dbReference type="ARBA" id="ARBA00023015"/>
    </source>
</evidence>
<dbReference type="GO" id="GO:0003700">
    <property type="term" value="F:DNA-binding transcription factor activity"/>
    <property type="evidence" value="ECO:0007669"/>
    <property type="project" value="InterPro"/>
</dbReference>
<accession>A0A916YMA5</accession>
<dbReference type="InterPro" id="IPR003313">
    <property type="entry name" value="AraC-bd"/>
</dbReference>
<dbReference type="GO" id="GO:0043565">
    <property type="term" value="F:sequence-specific DNA binding"/>
    <property type="evidence" value="ECO:0007669"/>
    <property type="project" value="InterPro"/>
</dbReference>
<dbReference type="AlphaFoldDB" id="A0A916YMA5"/>
<proteinExistence type="predicted"/>
<reference evidence="5" key="2">
    <citation type="submission" date="2020-09" db="EMBL/GenBank/DDBJ databases">
        <authorList>
            <person name="Sun Q."/>
            <person name="Zhou Y."/>
        </authorList>
    </citation>
    <scope>NUCLEOTIDE SEQUENCE</scope>
    <source>
        <strain evidence="5">CGMCC 1.15178</strain>
    </source>
</reference>
<reference evidence="5" key="1">
    <citation type="journal article" date="2014" name="Int. J. Syst. Evol. Microbiol.">
        <title>Complete genome sequence of Corynebacterium casei LMG S-19264T (=DSM 44701T), isolated from a smear-ripened cheese.</title>
        <authorList>
            <consortium name="US DOE Joint Genome Institute (JGI-PGF)"/>
            <person name="Walter F."/>
            <person name="Albersmeier A."/>
            <person name="Kalinowski J."/>
            <person name="Ruckert C."/>
        </authorList>
    </citation>
    <scope>NUCLEOTIDE SEQUENCE</scope>
    <source>
        <strain evidence="5">CGMCC 1.15178</strain>
    </source>
</reference>
<dbReference type="SUPFAM" id="SSF46689">
    <property type="entry name" value="Homeodomain-like"/>
    <property type="match status" value="2"/>
</dbReference>
<dbReference type="Gene3D" id="1.10.10.60">
    <property type="entry name" value="Homeodomain-like"/>
    <property type="match status" value="2"/>
</dbReference>
<dbReference type="PROSITE" id="PS00041">
    <property type="entry name" value="HTH_ARAC_FAMILY_1"/>
    <property type="match status" value="1"/>
</dbReference>
<dbReference type="PROSITE" id="PS01124">
    <property type="entry name" value="HTH_ARAC_FAMILY_2"/>
    <property type="match status" value="1"/>
</dbReference>
<dbReference type="PANTHER" id="PTHR43280:SF28">
    <property type="entry name" value="HTH-TYPE TRANSCRIPTIONAL ACTIVATOR RHAS"/>
    <property type="match status" value="1"/>
</dbReference>